<sequence>MRGLSYAVLFFLAVQMILLFALPRELIYNGRINYEVTKNKVSDLDLVLDVVSQQIQTEGLRDYIVVLGDSVAYSGPGGPRQSISHYMEDISQDQGQPRRVFNLAMPAMQMGDIYTMLLKLKQHGISTEHLVINLIYQGFTERQPDPPIVFWLDQEFKQRDPATFALVRNHLAINQRGEAKQQSLNEAMKKFYETKLYPLIPILKYKDYITLSVLQQTKAVLKQGDSEAPDTRPWYEKPGLAELLDKPEYQKGLSDQPFVMDTTNPQILLLNKVMEQVAGKNVVFFLAPINQRLMQKNVTKAGYQENLQKIDAYFQDKPVKFLNLENDLDQAYFTDHVHLTPAGYQQLAQILYREIKE</sequence>
<dbReference type="EMBL" id="FRAR01000023">
    <property type="protein sequence ID" value="SHK77055.1"/>
    <property type="molecule type" value="Genomic_DNA"/>
</dbReference>
<evidence type="ECO:0000313" key="1">
    <source>
        <dbReference type="EMBL" id="SHK77055.1"/>
    </source>
</evidence>
<keyword evidence="2" id="KW-1185">Reference proteome</keyword>
<organism evidence="1 2">
    <name type="scientific">Desulforamulus aeronauticus DSM 10349</name>
    <dbReference type="NCBI Taxonomy" id="1121421"/>
    <lineage>
        <taxon>Bacteria</taxon>
        <taxon>Bacillati</taxon>
        <taxon>Bacillota</taxon>
        <taxon>Clostridia</taxon>
        <taxon>Eubacteriales</taxon>
        <taxon>Peptococcaceae</taxon>
        <taxon>Desulforamulus</taxon>
    </lineage>
</organism>
<accession>A0A1M6V6K5</accession>
<dbReference type="SUPFAM" id="SSF52266">
    <property type="entry name" value="SGNH hydrolase"/>
    <property type="match status" value="1"/>
</dbReference>
<proteinExistence type="predicted"/>
<dbReference type="AlphaFoldDB" id="A0A1M6V6K5"/>
<gene>
    <name evidence="1" type="ORF">SAMN02745123_03072</name>
</gene>
<dbReference type="Proteomes" id="UP000183997">
    <property type="component" value="Unassembled WGS sequence"/>
</dbReference>
<dbReference type="InterPro" id="IPR036514">
    <property type="entry name" value="SGNH_hydro_sf"/>
</dbReference>
<dbReference type="STRING" id="1121421.SAMN02745123_03072"/>
<dbReference type="RefSeq" id="WP_072916084.1">
    <property type="nucleotide sequence ID" value="NZ_FRAR01000023.1"/>
</dbReference>
<reference evidence="2" key="1">
    <citation type="submission" date="2016-11" db="EMBL/GenBank/DDBJ databases">
        <authorList>
            <person name="Varghese N."/>
            <person name="Submissions S."/>
        </authorList>
    </citation>
    <scope>NUCLEOTIDE SEQUENCE [LARGE SCALE GENOMIC DNA]</scope>
    <source>
        <strain evidence="2">DSM 10349</strain>
    </source>
</reference>
<evidence type="ECO:0000313" key="2">
    <source>
        <dbReference type="Proteomes" id="UP000183997"/>
    </source>
</evidence>
<name>A0A1M6V6K5_9FIRM</name>
<protein>
    <submittedName>
        <fullName evidence="1">Uncharacterized protein</fullName>
    </submittedName>
</protein>
<dbReference type="OrthoDB" id="2520504at2"/>
<dbReference type="Gene3D" id="3.40.50.1110">
    <property type="entry name" value="SGNH hydrolase"/>
    <property type="match status" value="1"/>
</dbReference>